<proteinExistence type="predicted"/>
<accession>A0A4P7W2I8</accession>
<reference evidence="3" key="1">
    <citation type="submission" date="2019-02" db="EMBL/GenBank/DDBJ databases">
        <title>Isolation and identification of novel species under the genus Muribaculum.</title>
        <authorList>
            <person name="Miyake S."/>
            <person name="Ding Y."/>
            <person name="Low A."/>
            <person name="Soh M."/>
            <person name="Seedorf H."/>
        </authorList>
    </citation>
    <scope>NUCLEOTIDE SEQUENCE [LARGE SCALE GENOMIC DNA]</scope>
    <source>
        <strain evidence="3">H5</strain>
    </source>
</reference>
<dbReference type="KEGG" id="ddb:E7747_07200"/>
<evidence type="ECO:0000313" key="3">
    <source>
        <dbReference type="Proteomes" id="UP000297149"/>
    </source>
</evidence>
<organism evidence="2 3">
    <name type="scientific">Duncaniella dubosii</name>
    <dbReference type="NCBI Taxonomy" id="2518971"/>
    <lineage>
        <taxon>Bacteria</taxon>
        <taxon>Pseudomonadati</taxon>
        <taxon>Bacteroidota</taxon>
        <taxon>Bacteroidia</taxon>
        <taxon>Bacteroidales</taxon>
        <taxon>Muribaculaceae</taxon>
        <taxon>Duncaniella</taxon>
    </lineage>
</organism>
<gene>
    <name evidence="2" type="ORF">E7747_07200</name>
</gene>
<dbReference type="Gene3D" id="2.160.20.10">
    <property type="entry name" value="Single-stranded right-handed beta-helix, Pectin lyase-like"/>
    <property type="match status" value="1"/>
</dbReference>
<evidence type="ECO:0008006" key="4">
    <source>
        <dbReference type="Google" id="ProtNLM"/>
    </source>
</evidence>
<evidence type="ECO:0000313" key="2">
    <source>
        <dbReference type="EMBL" id="QCD42077.1"/>
    </source>
</evidence>
<keyword evidence="3" id="KW-1185">Reference proteome</keyword>
<dbReference type="InterPro" id="IPR011050">
    <property type="entry name" value="Pectin_lyase_fold/virulence"/>
</dbReference>
<feature type="chain" id="PRO_5020772576" description="Right-handed parallel beta-helix repeat-containing protein" evidence="1">
    <location>
        <begin position="19"/>
        <end position="462"/>
    </location>
</feature>
<sequence length="462" mass="49963">MKTLLRIVFILTVLSASVGCIEDGIDTSPSAQPEFSVDTLKLGVVFTDEPTPTSRFMVYNRHDKIINISNIALRGGDGSFRINVDGFSGTSFQNVEIRPKDSIFMFVEATLRPNGLPELTDFNDVIDFTTNGVTRSVVLNASGQDVKRIHGLVIDSDTGFDAVYPYQIYDSLVVASGATLTIAEGAVLHFHDKAFMRVEGTLVTEGTPQRPVNMAGDRTGNVVGDISFDLMASQWKGLTFAPESRGNRLSHTIVRNTVAGVTADSLSQVSMLNCRLRNSAGYSLTGRYADIRLTGCEVAEAAEGVMALIGGKAEISNCTFANYYLFAGLGGASVQLYHYDGESDDGSGMPLLEASFGNCIFYGNGTDLSPGDLEGSKITIHRCLLKSNGSDDANFIDCLWGEDPLYYTVRNDYYFDYRLQPGSPAIGAGYSALVHEEGSRDFYGVDRGPNPNLGAYQAAKEE</sequence>
<dbReference type="PROSITE" id="PS51257">
    <property type="entry name" value="PROKAR_LIPOPROTEIN"/>
    <property type="match status" value="1"/>
</dbReference>
<dbReference type="EMBL" id="CP039396">
    <property type="protein sequence ID" value="QCD42077.1"/>
    <property type="molecule type" value="Genomic_DNA"/>
</dbReference>
<dbReference type="InterPro" id="IPR012334">
    <property type="entry name" value="Pectin_lyas_fold"/>
</dbReference>
<dbReference type="Proteomes" id="UP000297149">
    <property type="component" value="Chromosome"/>
</dbReference>
<dbReference type="RefSeq" id="WP_136415038.1">
    <property type="nucleotide sequence ID" value="NZ_CP039396.1"/>
</dbReference>
<dbReference type="AlphaFoldDB" id="A0A4P7W2I8"/>
<evidence type="ECO:0000256" key="1">
    <source>
        <dbReference type="SAM" id="SignalP"/>
    </source>
</evidence>
<keyword evidence="1" id="KW-0732">Signal</keyword>
<name>A0A4P7W2I8_9BACT</name>
<feature type="signal peptide" evidence="1">
    <location>
        <begin position="1"/>
        <end position="18"/>
    </location>
</feature>
<protein>
    <recommendedName>
        <fullName evidence="4">Right-handed parallel beta-helix repeat-containing protein</fullName>
    </recommendedName>
</protein>
<dbReference type="SUPFAM" id="SSF51126">
    <property type="entry name" value="Pectin lyase-like"/>
    <property type="match status" value="1"/>
</dbReference>